<keyword evidence="2" id="KW-0863">Zinc-finger</keyword>
<dbReference type="InterPro" id="IPR001650">
    <property type="entry name" value="Helicase_C-like"/>
</dbReference>
<protein>
    <submittedName>
        <fullName evidence="6">DEAD/DEAH box helicase</fullName>
    </submittedName>
</protein>
<keyword evidence="6" id="KW-0067">ATP-binding</keyword>
<dbReference type="GO" id="GO:0004386">
    <property type="term" value="F:helicase activity"/>
    <property type="evidence" value="ECO:0007669"/>
    <property type="project" value="UniProtKB-KW"/>
</dbReference>
<keyword evidence="6" id="KW-0547">Nucleotide-binding</keyword>
<dbReference type="PROSITE" id="PS50966">
    <property type="entry name" value="ZF_SWIM"/>
    <property type="match status" value="1"/>
</dbReference>
<dbReference type="InterPro" id="IPR049730">
    <property type="entry name" value="SNF2/RAD54-like_C"/>
</dbReference>
<dbReference type="Pfam" id="PF04434">
    <property type="entry name" value="SWIM"/>
    <property type="match status" value="1"/>
</dbReference>
<dbReference type="PROSITE" id="PS51194">
    <property type="entry name" value="HELICASE_CTER"/>
    <property type="match status" value="1"/>
</dbReference>
<keyword evidence="2" id="KW-0479">Metal-binding</keyword>
<feature type="domain" description="SWIM-type" evidence="3">
    <location>
        <begin position="47"/>
        <end position="85"/>
    </location>
</feature>
<keyword evidence="6" id="KW-0347">Helicase</keyword>
<dbReference type="SMART" id="SM00487">
    <property type="entry name" value="DEXDc"/>
    <property type="match status" value="1"/>
</dbReference>
<dbReference type="GO" id="GO:0008270">
    <property type="term" value="F:zinc ion binding"/>
    <property type="evidence" value="ECO:0007669"/>
    <property type="project" value="UniProtKB-KW"/>
</dbReference>
<dbReference type="GO" id="GO:0016787">
    <property type="term" value="F:hydrolase activity"/>
    <property type="evidence" value="ECO:0007669"/>
    <property type="project" value="UniProtKB-KW"/>
</dbReference>
<evidence type="ECO:0000259" key="4">
    <source>
        <dbReference type="PROSITE" id="PS51192"/>
    </source>
</evidence>
<dbReference type="PROSITE" id="PS51192">
    <property type="entry name" value="HELICASE_ATP_BIND_1"/>
    <property type="match status" value="1"/>
</dbReference>
<dbReference type="GO" id="GO:0005524">
    <property type="term" value="F:ATP binding"/>
    <property type="evidence" value="ECO:0007669"/>
    <property type="project" value="InterPro"/>
</dbReference>
<dbReference type="EMBL" id="CP074694">
    <property type="protein sequence ID" value="QVL30757.1"/>
    <property type="molecule type" value="Genomic_DNA"/>
</dbReference>
<gene>
    <name evidence="6" type="ORF">KIH39_18125</name>
</gene>
<dbReference type="SMART" id="SM00490">
    <property type="entry name" value="HELICc"/>
    <property type="match status" value="1"/>
</dbReference>
<dbReference type="Gene3D" id="3.40.50.10810">
    <property type="entry name" value="Tandem AAA-ATPase domain"/>
    <property type="match status" value="1"/>
</dbReference>
<dbReference type="InterPro" id="IPR014001">
    <property type="entry name" value="Helicase_ATP-bd"/>
</dbReference>
<evidence type="ECO:0000259" key="5">
    <source>
        <dbReference type="PROSITE" id="PS51194"/>
    </source>
</evidence>
<dbReference type="Pfam" id="PF00271">
    <property type="entry name" value="Helicase_C"/>
    <property type="match status" value="1"/>
</dbReference>
<dbReference type="SUPFAM" id="SSF52540">
    <property type="entry name" value="P-loop containing nucleoside triphosphate hydrolases"/>
    <property type="match status" value="2"/>
</dbReference>
<proteinExistence type="predicted"/>
<dbReference type="PANTHER" id="PTHR10799">
    <property type="entry name" value="SNF2/RAD54 HELICASE FAMILY"/>
    <property type="match status" value="1"/>
</dbReference>
<evidence type="ECO:0000313" key="7">
    <source>
        <dbReference type="Proteomes" id="UP000676194"/>
    </source>
</evidence>
<dbReference type="InterPro" id="IPR038718">
    <property type="entry name" value="SNF2-like_sf"/>
</dbReference>
<feature type="domain" description="Helicase ATP-binding" evidence="4">
    <location>
        <begin position="667"/>
        <end position="833"/>
    </location>
</feature>
<evidence type="ECO:0000259" key="3">
    <source>
        <dbReference type="PROSITE" id="PS50966"/>
    </source>
</evidence>
<evidence type="ECO:0000313" key="6">
    <source>
        <dbReference type="EMBL" id="QVL30757.1"/>
    </source>
</evidence>
<name>A0A8E6EU34_9BACT</name>
<organism evidence="6 7">
    <name type="scientific">Telmatocola sphagniphila</name>
    <dbReference type="NCBI Taxonomy" id="1123043"/>
    <lineage>
        <taxon>Bacteria</taxon>
        <taxon>Pseudomonadati</taxon>
        <taxon>Planctomycetota</taxon>
        <taxon>Planctomycetia</taxon>
        <taxon>Gemmatales</taxon>
        <taxon>Gemmataceae</taxon>
    </lineage>
</organism>
<keyword evidence="7" id="KW-1185">Reference proteome</keyword>
<sequence length="1120" mass="128005">MLASKLKNFFSQAIRDRGVAYFCMNHVKILSGNSKLVRARVEGSDTYQVNLFRSKDQMNASCTCPYMDRYDGACKHIWATILQAEKQGFLKGDNNQTIKKLQIFDTNQDDEFEEYDTPYEVKISPPTATTPISPIPPRPARAILSPRQAIGWKQALSHFNEKVNPHPTIASALLDPGHAIFYIVDLLRSRANKHLLIELTTRYHLKSGQWSEPRNWSLPRHSLDRVEDLPDRQTLQALAKVREESDQAQYYNPYHRSKISTRYELPHPLGATLLPLVCATGRCVLRETENNDSLQKLHWDGPDFWEFWLKVAPSESGKSYELLGELRRGEQRLGLEATRLILRGGLVFWEDRVAPLEDANCFEWIEMLLRQKKVPVPLGQKEHFLKQLLQLRNLPRLDLPQDMRFEEVALTPRPFLKIQRQTERFRNRDRKQEMLAGELAFEYGQHVISAQSNLPGIYEADSRKFIPRDRVSEQSYAAKTLEVGFLRHRDASQREVQLISASQLPEAVNTLLREGWRVEAQGKLCRPAGSYQVDLRSGIDWFELHGKVSFGEHEVAFPLLIAALERGENFVPLGDGSCGLLPEEWLNKYLPLARMGTTEGDHVRFRQTQVGLLDAMLAMQSEVSIDKRFEQARERLRQFQGIAPHEAPNGFTGDLRVYQQEGLGWLHFLREFGFGGCLADDMGLGKTIQVLALLEARRQLRCNARKKNRLPPSLVVVPRSLIFNWQSEASRFTPKLRILDNSGLGRIKSTDQFENYDVILTTYGTLRRDILTLKDYKFDYAILDEAQAIKNGNSLSAKSARLINADHRLAMSGTPVENHLGELWSLFEFLNPGMLGNTSQMGKSDLGLGKSNEEGTAILAKALRPFILRRTKEQVAKDLPEKTEQTIYCDLDPDQRMLYDDLREHYRSSLLGRIARDGINKSKILILEALLRLRQAALHPGLIDKAEQFNTSSAKLEVLLEQLREVFQEGHKTLVFSQFTSMLAIVKHRLDKEKIPYAYLDGQTKDRQERVQQFQNDPDCKVFLISLKAGGVGLNLTAADYIFLLDPWWNPAVESQAIDRAHRIGQTRPVFAYRLIARNTVEEKVLELQSKKRALADAIINADNSLIRNLGREDLELLLS</sequence>
<dbReference type="AlphaFoldDB" id="A0A8E6EU34"/>
<dbReference type="InterPro" id="IPR000330">
    <property type="entry name" value="SNF2_N"/>
</dbReference>
<keyword evidence="1" id="KW-0378">Hydrolase</keyword>
<dbReference type="InterPro" id="IPR007527">
    <property type="entry name" value="Znf_SWIM"/>
</dbReference>
<dbReference type="Proteomes" id="UP000676194">
    <property type="component" value="Chromosome"/>
</dbReference>
<dbReference type="KEGG" id="tsph:KIH39_18125"/>
<evidence type="ECO:0000256" key="1">
    <source>
        <dbReference type="ARBA" id="ARBA00022801"/>
    </source>
</evidence>
<dbReference type="RefSeq" id="WP_213494640.1">
    <property type="nucleotide sequence ID" value="NZ_CP074694.1"/>
</dbReference>
<dbReference type="InterPro" id="IPR027417">
    <property type="entry name" value="P-loop_NTPase"/>
</dbReference>
<evidence type="ECO:0000256" key="2">
    <source>
        <dbReference type="PROSITE-ProRule" id="PRU00325"/>
    </source>
</evidence>
<dbReference type="CDD" id="cd18793">
    <property type="entry name" value="SF2_C_SNF"/>
    <property type="match status" value="1"/>
</dbReference>
<dbReference type="Pfam" id="PF00176">
    <property type="entry name" value="SNF2-rel_dom"/>
    <property type="match status" value="1"/>
</dbReference>
<keyword evidence="2" id="KW-0862">Zinc</keyword>
<dbReference type="Gene3D" id="3.40.50.300">
    <property type="entry name" value="P-loop containing nucleotide triphosphate hydrolases"/>
    <property type="match status" value="1"/>
</dbReference>
<reference evidence="6" key="1">
    <citation type="submission" date="2021-05" db="EMBL/GenBank/DDBJ databases">
        <title>Complete genome sequence of the cellulolytic planctomycete Telmatocola sphagniphila SP2T and characterization of the first cellulase from planctomycetes.</title>
        <authorList>
            <person name="Rakitin A.L."/>
            <person name="Beletsky A.V."/>
            <person name="Naumoff D.G."/>
            <person name="Kulichevskaya I.S."/>
            <person name="Mardanov A.V."/>
            <person name="Ravin N.V."/>
            <person name="Dedysh S.N."/>
        </authorList>
    </citation>
    <scope>NUCLEOTIDE SEQUENCE</scope>
    <source>
        <strain evidence="6">SP2T</strain>
    </source>
</reference>
<feature type="domain" description="Helicase C-terminal" evidence="5">
    <location>
        <begin position="959"/>
        <end position="1107"/>
    </location>
</feature>
<accession>A0A8E6EU34</accession>